<dbReference type="RefSeq" id="WP_191714077.1">
    <property type="nucleotide sequence ID" value="NZ_JACSPU010000001.1"/>
</dbReference>
<dbReference type="Proteomes" id="UP000658980">
    <property type="component" value="Unassembled WGS sequence"/>
</dbReference>
<evidence type="ECO:0000313" key="1">
    <source>
        <dbReference type="EMBL" id="MBD8013867.1"/>
    </source>
</evidence>
<name>A0ABR8WA71_9BACL</name>
<reference evidence="1 2" key="1">
    <citation type="submission" date="2020-08" db="EMBL/GenBank/DDBJ databases">
        <title>A Genomic Blueprint of the Chicken Gut Microbiome.</title>
        <authorList>
            <person name="Gilroy R."/>
            <person name="Ravi A."/>
            <person name="Getino M."/>
            <person name="Pursley I."/>
            <person name="Horton D.L."/>
            <person name="Alikhan N.-F."/>
            <person name="Baker D."/>
            <person name="Gharbi K."/>
            <person name="Hall N."/>
            <person name="Watson M."/>
            <person name="Adriaenssens E.M."/>
            <person name="Foster-Nyarko E."/>
            <person name="Jarju S."/>
            <person name="Secka A."/>
            <person name="Antonio M."/>
            <person name="Oren A."/>
            <person name="Chaudhuri R."/>
            <person name="La Ragione R.M."/>
            <person name="Hildebrand F."/>
            <person name="Pallen M.J."/>
        </authorList>
    </citation>
    <scope>NUCLEOTIDE SEQUENCE [LARGE SCALE GENOMIC DNA]</scope>
    <source>
        <strain evidence="1 2">Sa1BUA13</strain>
    </source>
</reference>
<gene>
    <name evidence="1" type="ORF">H9630_03470</name>
</gene>
<organism evidence="1 2">
    <name type="scientific">Planococcus wigleyi</name>
    <dbReference type="NCBI Taxonomy" id="2762216"/>
    <lineage>
        <taxon>Bacteria</taxon>
        <taxon>Bacillati</taxon>
        <taxon>Bacillota</taxon>
        <taxon>Bacilli</taxon>
        <taxon>Bacillales</taxon>
        <taxon>Caryophanaceae</taxon>
        <taxon>Planococcus</taxon>
    </lineage>
</organism>
<sequence length="45" mass="5573">MTEETRQDMIQTMSIMLCKDEAYYQDMDDRRIIEEYDRFMKVNEG</sequence>
<keyword evidence="2" id="KW-1185">Reference proteome</keyword>
<accession>A0ABR8WA71</accession>
<protein>
    <submittedName>
        <fullName evidence="1">Uncharacterized protein</fullName>
    </submittedName>
</protein>
<proteinExistence type="predicted"/>
<dbReference type="EMBL" id="JACSPU010000001">
    <property type="protein sequence ID" value="MBD8013867.1"/>
    <property type="molecule type" value="Genomic_DNA"/>
</dbReference>
<evidence type="ECO:0000313" key="2">
    <source>
        <dbReference type="Proteomes" id="UP000658980"/>
    </source>
</evidence>
<comment type="caution">
    <text evidence="1">The sequence shown here is derived from an EMBL/GenBank/DDBJ whole genome shotgun (WGS) entry which is preliminary data.</text>
</comment>